<evidence type="ECO:0000256" key="3">
    <source>
        <dbReference type="ARBA" id="ARBA00047831"/>
    </source>
</evidence>
<dbReference type="InterPro" id="IPR024172">
    <property type="entry name" value="AadA/Aad9"/>
</dbReference>
<evidence type="ECO:0000313" key="7">
    <source>
        <dbReference type="Proteomes" id="UP001332192"/>
    </source>
</evidence>
<dbReference type="Pfam" id="PF13427">
    <property type="entry name" value="AadA_C"/>
    <property type="match status" value="1"/>
</dbReference>
<proteinExistence type="predicted"/>
<protein>
    <submittedName>
        <fullName evidence="6">Aminoglycoside adenylyltransferase domain-containing protein</fullName>
    </submittedName>
</protein>
<evidence type="ECO:0000313" key="6">
    <source>
        <dbReference type="EMBL" id="WRP17299.1"/>
    </source>
</evidence>
<dbReference type="Pfam" id="PF01909">
    <property type="entry name" value="NTP_transf_2"/>
    <property type="match status" value="1"/>
</dbReference>
<accession>A0ABZ1BWW8</accession>
<keyword evidence="6" id="KW-0548">Nucleotidyltransferase</keyword>
<feature type="domain" description="Adenylyltransferase AadA C-terminal" evidence="5">
    <location>
        <begin position="158"/>
        <end position="258"/>
    </location>
</feature>
<organism evidence="6 7">
    <name type="scientific">Carboxydichorda subterranea</name>
    <dbReference type="NCBI Taxonomy" id="3109565"/>
    <lineage>
        <taxon>Bacteria</taxon>
        <taxon>Bacillati</taxon>
        <taxon>Bacillota</taxon>
        <taxon>Limnochordia</taxon>
        <taxon>Limnochordales</taxon>
        <taxon>Geochordaceae</taxon>
        <taxon>Carboxydichorda</taxon>
    </lineage>
</organism>
<sequence>MQPHRWPDCPASVHEAVDGFVTLVSGLSGPSLVGVYLHGSLAMGGFNPRASDLDLLVVTQSAPGVTFRRPLAAWLLEHSGNPHPFEIHVLTMGDLHPWRHPTPFAFHYSEAWRQPIRDALARLQDPRELMPATDPDLAAHVTVLRARGVCLCGAPIAEVFPEVPPDDYRDAIFRDVGDAQVTVGENPISTVLNLCRVARYLADGDIPSKAEAGAWAAMTLPEAHRQVAAWALAAHRDEPSALAPPRDRLAAFVRYMMQQLGLHSG</sequence>
<dbReference type="GO" id="GO:0016779">
    <property type="term" value="F:nucleotidyltransferase activity"/>
    <property type="evidence" value="ECO:0007669"/>
    <property type="project" value="UniProtKB-KW"/>
</dbReference>
<evidence type="ECO:0000259" key="5">
    <source>
        <dbReference type="Pfam" id="PF13427"/>
    </source>
</evidence>
<dbReference type="EMBL" id="CP141615">
    <property type="protein sequence ID" value="WRP17299.1"/>
    <property type="molecule type" value="Genomic_DNA"/>
</dbReference>
<feature type="domain" description="Polymerase nucleotidyl transferase" evidence="4">
    <location>
        <begin position="33"/>
        <end position="97"/>
    </location>
</feature>
<dbReference type="SUPFAM" id="SSF81301">
    <property type="entry name" value="Nucleotidyltransferase"/>
    <property type="match status" value="1"/>
</dbReference>
<dbReference type="InterPro" id="IPR025184">
    <property type="entry name" value="AadA_C"/>
</dbReference>
<dbReference type="CDD" id="cd05403">
    <property type="entry name" value="NT_KNTase_like"/>
    <property type="match status" value="1"/>
</dbReference>
<dbReference type="InterPro" id="IPR043519">
    <property type="entry name" value="NT_sf"/>
</dbReference>
<reference evidence="6 7" key="1">
    <citation type="journal article" date="2024" name="Front. Microbiol.">
        <title>Novel thermophilic genera Geochorda gen. nov. and Carboxydochorda gen. nov. from the deep terrestrial subsurface reveal the ecophysiological diversity in the class Limnochordia.</title>
        <authorList>
            <person name="Karnachuk O.V."/>
            <person name="Lukina A.P."/>
            <person name="Avakyan M.R."/>
            <person name="Kadnikov V.V."/>
            <person name="Begmatov S."/>
            <person name="Beletsky A.V."/>
            <person name="Vlasova K.G."/>
            <person name="Novikov A.A."/>
            <person name="Shcherbakova V.A."/>
            <person name="Mardanov A.V."/>
            <person name="Ravin N.V."/>
        </authorList>
    </citation>
    <scope>NUCLEOTIDE SEQUENCE [LARGE SCALE GENOMIC DNA]</scope>
    <source>
        <strain evidence="6 7">L945</strain>
    </source>
</reference>
<comment type="catalytic activity">
    <reaction evidence="3">
        <text>spectinomycin + ATP = 9-O-adenylylspectinomycin + diphosphate</text>
        <dbReference type="Rhea" id="RHEA:63228"/>
        <dbReference type="ChEBI" id="CHEBI:30616"/>
        <dbReference type="ChEBI" id="CHEBI:33019"/>
        <dbReference type="ChEBI" id="CHEBI:146260"/>
        <dbReference type="ChEBI" id="CHEBI:146261"/>
    </reaction>
</comment>
<name>A0ABZ1BWW8_9FIRM</name>
<keyword evidence="1" id="KW-0808">Transferase</keyword>
<dbReference type="Proteomes" id="UP001332192">
    <property type="component" value="Chromosome"/>
</dbReference>
<gene>
    <name evidence="6" type="ORF">U7230_14645</name>
</gene>
<evidence type="ECO:0000256" key="2">
    <source>
        <dbReference type="ARBA" id="ARBA00023251"/>
    </source>
</evidence>
<keyword evidence="7" id="KW-1185">Reference proteome</keyword>
<dbReference type="InterPro" id="IPR002934">
    <property type="entry name" value="Polymerase_NTP_transf_dom"/>
</dbReference>
<dbReference type="RefSeq" id="WP_324716570.1">
    <property type="nucleotide sequence ID" value="NZ_CP141615.1"/>
</dbReference>
<evidence type="ECO:0000259" key="4">
    <source>
        <dbReference type="Pfam" id="PF01909"/>
    </source>
</evidence>
<evidence type="ECO:0000256" key="1">
    <source>
        <dbReference type="ARBA" id="ARBA00022679"/>
    </source>
</evidence>
<keyword evidence="2" id="KW-0046">Antibiotic resistance</keyword>
<dbReference type="PIRSF" id="PIRSF000819">
    <property type="entry name" value="Streptomycin_3-adenylyltransf"/>
    <property type="match status" value="1"/>
</dbReference>
<dbReference type="Gene3D" id="3.30.460.10">
    <property type="entry name" value="Beta Polymerase, domain 2"/>
    <property type="match status" value="1"/>
</dbReference>